<name>A0A150GPU0_GONPE</name>
<feature type="coiled-coil region" evidence="1">
    <location>
        <begin position="123"/>
        <end position="189"/>
    </location>
</feature>
<dbReference type="STRING" id="33097.A0A150GPU0"/>
<reference evidence="3" key="1">
    <citation type="journal article" date="2016" name="Nat. Commun.">
        <title>The Gonium pectorale genome demonstrates co-option of cell cycle regulation during the evolution of multicellularity.</title>
        <authorList>
            <person name="Hanschen E.R."/>
            <person name="Marriage T.N."/>
            <person name="Ferris P.J."/>
            <person name="Hamaji T."/>
            <person name="Toyoda A."/>
            <person name="Fujiyama A."/>
            <person name="Neme R."/>
            <person name="Noguchi H."/>
            <person name="Minakuchi Y."/>
            <person name="Suzuki M."/>
            <person name="Kawai-Toyooka H."/>
            <person name="Smith D.R."/>
            <person name="Sparks H."/>
            <person name="Anderson J."/>
            <person name="Bakaric R."/>
            <person name="Luria V."/>
            <person name="Karger A."/>
            <person name="Kirschner M.W."/>
            <person name="Durand P.M."/>
            <person name="Michod R.E."/>
            <person name="Nozaki H."/>
            <person name="Olson B.J."/>
        </authorList>
    </citation>
    <scope>NUCLEOTIDE SEQUENCE [LARGE SCALE GENOMIC DNA]</scope>
    <source>
        <strain evidence="3">NIES-2863</strain>
    </source>
</reference>
<gene>
    <name evidence="2" type="ORF">GPECTOR_11g311</name>
</gene>
<accession>A0A150GPU0</accession>
<comment type="caution">
    <text evidence="2">The sequence shown here is derived from an EMBL/GenBank/DDBJ whole genome shotgun (WGS) entry which is preliminary data.</text>
</comment>
<dbReference type="Proteomes" id="UP000075714">
    <property type="component" value="Unassembled WGS sequence"/>
</dbReference>
<organism evidence="2 3">
    <name type="scientific">Gonium pectorale</name>
    <name type="common">Green alga</name>
    <dbReference type="NCBI Taxonomy" id="33097"/>
    <lineage>
        <taxon>Eukaryota</taxon>
        <taxon>Viridiplantae</taxon>
        <taxon>Chlorophyta</taxon>
        <taxon>core chlorophytes</taxon>
        <taxon>Chlorophyceae</taxon>
        <taxon>CS clade</taxon>
        <taxon>Chlamydomonadales</taxon>
        <taxon>Volvocaceae</taxon>
        <taxon>Gonium</taxon>
    </lineage>
</organism>
<evidence type="ECO:0000256" key="1">
    <source>
        <dbReference type="SAM" id="Coils"/>
    </source>
</evidence>
<keyword evidence="1" id="KW-0175">Coiled coil</keyword>
<dbReference type="EMBL" id="LSYV01000012">
    <property type="protein sequence ID" value="KXZ51876.1"/>
    <property type="molecule type" value="Genomic_DNA"/>
</dbReference>
<proteinExistence type="predicted"/>
<evidence type="ECO:0000313" key="2">
    <source>
        <dbReference type="EMBL" id="KXZ51876.1"/>
    </source>
</evidence>
<keyword evidence="3" id="KW-1185">Reference proteome</keyword>
<feature type="coiled-coil region" evidence="1">
    <location>
        <begin position="215"/>
        <end position="291"/>
    </location>
</feature>
<feature type="coiled-coil region" evidence="1">
    <location>
        <begin position="317"/>
        <end position="372"/>
    </location>
</feature>
<protein>
    <submittedName>
        <fullName evidence="2">Uncharacterized protein</fullName>
    </submittedName>
</protein>
<sequence>MVLTAFDAIAAQGEAIVEVRMSAGGFSFKQAPLQNQLKQKAAIVDQHLQSCVAVLESSSRVAFWTSKKKHDIIKLLRSEREDIQIILNELVDFAGSRGPDADVHMLSRLMRADQASRGYAQEVREAYAAREAAEAAREAAEAAREAAEVALKQTREGAALDRRQHDARIRSLQKQVQELLTQQQGLVAQQHELAEAAAAANAAAANTDSCYAELLAGLELEMAELRSSTANLMRTKEMAYLQLRELASGYQSSAQLAEREVRRLQIELKKAENAYEALEAANKESAEALKARGNQLRTTQRRVDSIKTVADVSKDTAVGLRRQLEEALAQQARLQDASDSQVRRLTETRAARDSLAAELESLRREHSALHDAFVAAGGVEQQIAALRAAVASSRGGGGAAAAASGLSSRLVKCRATPLTASLRPGSAAVPRVSRVAMRCRTGWCLHGRPCGGAKDSTRLALIPYEHPTQLEAAIRDQRLFLCTACLKDGAF</sequence>
<dbReference type="AlphaFoldDB" id="A0A150GPU0"/>
<dbReference type="OrthoDB" id="543692at2759"/>
<evidence type="ECO:0000313" key="3">
    <source>
        <dbReference type="Proteomes" id="UP000075714"/>
    </source>
</evidence>